<dbReference type="InterPro" id="IPR029069">
    <property type="entry name" value="HotDog_dom_sf"/>
</dbReference>
<dbReference type="SUPFAM" id="SSF54637">
    <property type="entry name" value="Thioesterase/thiol ester dehydrase-isomerase"/>
    <property type="match status" value="1"/>
</dbReference>
<accession>A0A6H0Y2D0</accession>
<reference evidence="1 2" key="1">
    <citation type="journal article" date="2016" name="Sci. Rep.">
        <title>Peltaster fructicola genome reveals evolution from an invasive phytopathogen to an ectophytic parasite.</title>
        <authorList>
            <person name="Xu C."/>
            <person name="Chen H."/>
            <person name="Gleason M.L."/>
            <person name="Xu J.R."/>
            <person name="Liu H."/>
            <person name="Zhang R."/>
            <person name="Sun G."/>
        </authorList>
    </citation>
    <scope>NUCLEOTIDE SEQUENCE [LARGE SCALE GENOMIC DNA]</scope>
    <source>
        <strain evidence="1 2">LNHT1506</strain>
    </source>
</reference>
<dbReference type="CDD" id="cd00586">
    <property type="entry name" value="4HBT"/>
    <property type="match status" value="1"/>
</dbReference>
<gene>
    <name evidence="1" type="ORF">AMS68_006588</name>
</gene>
<evidence type="ECO:0000313" key="2">
    <source>
        <dbReference type="Proteomes" id="UP000503462"/>
    </source>
</evidence>
<proteinExistence type="predicted"/>
<dbReference type="AlphaFoldDB" id="A0A6H0Y2D0"/>
<evidence type="ECO:0000313" key="1">
    <source>
        <dbReference type="EMBL" id="QIX01071.1"/>
    </source>
</evidence>
<protein>
    <recommendedName>
        <fullName evidence="3">Thioesterase domain-containing protein</fullName>
    </recommendedName>
</protein>
<dbReference type="Gene3D" id="3.10.129.10">
    <property type="entry name" value="Hotdog Thioesterase"/>
    <property type="match status" value="1"/>
</dbReference>
<dbReference type="EMBL" id="CP051142">
    <property type="protein sequence ID" value="QIX01071.1"/>
    <property type="molecule type" value="Genomic_DNA"/>
</dbReference>
<dbReference type="Pfam" id="PF13279">
    <property type="entry name" value="4HBT_2"/>
    <property type="match status" value="1"/>
</dbReference>
<sequence>MRHNACAASTLIFKSHRACSNACRFPHPRRGSTLQQSPATAKLSSRWLSDVKLRLGKCLTFGLDDEQKIIAGDVLSTLSRDWRELVAGSEGFLTQKHRRGLYRYPIAWAEQDPFAHINNIVYNRWAETGRIVWTRNFGNYIDRKRSAYWNQLMVPKDEGLILRKITTEFKFPMTFPDRVSVYHKLSSEPDSSDAVLLDSVILSESKQRIAARTYEDIALYNYDEGRKVNKQSWMLDILRDTWTLQEETKKVNSDRVQVLLDKVRQLELDSWDRPDAVEDMGSASTP</sequence>
<evidence type="ECO:0008006" key="3">
    <source>
        <dbReference type="Google" id="ProtNLM"/>
    </source>
</evidence>
<dbReference type="OrthoDB" id="5538558at2759"/>
<keyword evidence="2" id="KW-1185">Reference proteome</keyword>
<organism evidence="1 2">
    <name type="scientific">Peltaster fructicola</name>
    <dbReference type="NCBI Taxonomy" id="286661"/>
    <lineage>
        <taxon>Eukaryota</taxon>
        <taxon>Fungi</taxon>
        <taxon>Dikarya</taxon>
        <taxon>Ascomycota</taxon>
        <taxon>Pezizomycotina</taxon>
        <taxon>Dothideomycetes</taxon>
        <taxon>Dothideomycetes incertae sedis</taxon>
        <taxon>Peltaster</taxon>
    </lineage>
</organism>
<name>A0A6H0Y2D0_9PEZI</name>
<dbReference type="Proteomes" id="UP000503462">
    <property type="component" value="Chromosome 4"/>
</dbReference>